<dbReference type="GO" id="GO:0005739">
    <property type="term" value="C:mitochondrion"/>
    <property type="evidence" value="ECO:0007669"/>
    <property type="project" value="TreeGrafter"/>
</dbReference>
<dbReference type="InterPro" id="IPR036621">
    <property type="entry name" value="Anticodon-bd_dom_sf"/>
</dbReference>
<dbReference type="Gene3D" id="3.30.930.10">
    <property type="entry name" value="Bira Bifunctional Protein, Domain 2"/>
    <property type="match status" value="1"/>
</dbReference>
<protein>
    <recommendedName>
        <fullName evidence="2">histidine--tRNA ligase</fullName>
        <ecNumber evidence="2">6.1.1.21</ecNumber>
    </recommendedName>
</protein>
<feature type="binding site" evidence="9">
    <location>
        <begin position="271"/>
        <end position="272"/>
    </location>
    <ligand>
        <name>L-histidine</name>
        <dbReference type="ChEBI" id="CHEBI:57595"/>
    </ligand>
</feature>
<dbReference type="GO" id="GO:0004821">
    <property type="term" value="F:histidine-tRNA ligase activity"/>
    <property type="evidence" value="ECO:0007669"/>
    <property type="project" value="UniProtKB-EC"/>
</dbReference>
<keyword evidence="3" id="KW-0436">Ligase</keyword>
<dbReference type="EC" id="6.1.1.21" evidence="2"/>
<keyword evidence="4" id="KW-0547">Nucleotide-binding</keyword>
<dbReference type="PROSITE" id="PS50862">
    <property type="entry name" value="AA_TRNA_LIGASE_II"/>
    <property type="match status" value="1"/>
</dbReference>
<dbReference type="GO" id="GO:0032543">
    <property type="term" value="P:mitochondrial translation"/>
    <property type="evidence" value="ECO:0007669"/>
    <property type="project" value="TreeGrafter"/>
</dbReference>
<feature type="binding site" evidence="9">
    <location>
        <position position="118"/>
    </location>
    <ligand>
        <name>L-histidine</name>
        <dbReference type="ChEBI" id="CHEBI:57595"/>
    </ligand>
</feature>
<evidence type="ECO:0000256" key="2">
    <source>
        <dbReference type="ARBA" id="ARBA00012815"/>
    </source>
</evidence>
<name>A0A851YIG8_9AVES</name>
<evidence type="ECO:0000256" key="8">
    <source>
        <dbReference type="ARBA" id="ARBA00047639"/>
    </source>
</evidence>
<dbReference type="OrthoDB" id="1906957at2759"/>
<dbReference type="PIRSF" id="PIRSF001549">
    <property type="entry name" value="His-tRNA_synth"/>
    <property type="match status" value="1"/>
</dbReference>
<evidence type="ECO:0000256" key="1">
    <source>
        <dbReference type="ARBA" id="ARBA00008226"/>
    </source>
</evidence>
<evidence type="ECO:0000256" key="3">
    <source>
        <dbReference type="ARBA" id="ARBA00022598"/>
    </source>
</evidence>
<comment type="similarity">
    <text evidence="1">Belongs to the class-II aminoacyl-tRNA synthetase family.</text>
</comment>
<keyword evidence="6" id="KW-0648">Protein biosynthesis</keyword>
<dbReference type="SUPFAM" id="SSF52954">
    <property type="entry name" value="Class II aaRS ABD-related"/>
    <property type="match status" value="1"/>
</dbReference>
<reference evidence="11" key="1">
    <citation type="submission" date="2019-09" db="EMBL/GenBank/DDBJ databases">
        <title>Bird 10,000 Genomes (B10K) Project - Family phase.</title>
        <authorList>
            <person name="Zhang G."/>
        </authorList>
    </citation>
    <scope>NUCLEOTIDE SEQUENCE</scope>
    <source>
        <strain evidence="11">B10K-DU-024-03</strain>
        <tissue evidence="11">Muscle</tissue>
    </source>
</reference>
<dbReference type="CDD" id="cd00773">
    <property type="entry name" value="HisRS-like_core"/>
    <property type="match status" value="1"/>
</dbReference>
<evidence type="ECO:0000256" key="6">
    <source>
        <dbReference type="ARBA" id="ARBA00022917"/>
    </source>
</evidence>
<evidence type="ECO:0000256" key="4">
    <source>
        <dbReference type="ARBA" id="ARBA00022741"/>
    </source>
</evidence>
<dbReference type="GO" id="GO:0006427">
    <property type="term" value="P:histidyl-tRNA aminoacylation"/>
    <property type="evidence" value="ECO:0007669"/>
    <property type="project" value="TreeGrafter"/>
</dbReference>
<feature type="non-terminal residue" evidence="11">
    <location>
        <position position="444"/>
    </location>
</feature>
<feature type="binding site" evidence="9">
    <location>
        <begin position="71"/>
        <end position="73"/>
    </location>
    <ligand>
        <name>L-histidine</name>
        <dbReference type="ChEBI" id="CHEBI:57595"/>
    </ligand>
</feature>
<dbReference type="InterPro" id="IPR033656">
    <property type="entry name" value="HisRS_anticodon"/>
</dbReference>
<keyword evidence="7" id="KW-0030">Aminoacyl-tRNA synthetase</keyword>
<dbReference type="SUPFAM" id="SSF55681">
    <property type="entry name" value="Class II aaRS and biotin synthetases"/>
    <property type="match status" value="1"/>
</dbReference>
<evidence type="ECO:0000256" key="9">
    <source>
        <dbReference type="PIRSR" id="PIRSR001549-1"/>
    </source>
</evidence>
<feature type="binding site" evidence="9">
    <location>
        <position position="267"/>
    </location>
    <ligand>
        <name>L-histidine</name>
        <dbReference type="ChEBI" id="CHEBI:57595"/>
    </ligand>
</feature>
<dbReference type="EMBL" id="WBNJ01000018">
    <property type="protein sequence ID" value="NXD76352.1"/>
    <property type="molecule type" value="Genomic_DNA"/>
</dbReference>
<dbReference type="CDD" id="cd00859">
    <property type="entry name" value="HisRS_anticodon"/>
    <property type="match status" value="1"/>
</dbReference>
<dbReference type="InterPro" id="IPR045864">
    <property type="entry name" value="aa-tRNA-synth_II/BPL/LPL"/>
</dbReference>
<dbReference type="GO" id="GO:0005524">
    <property type="term" value="F:ATP binding"/>
    <property type="evidence" value="ECO:0007669"/>
    <property type="project" value="UniProtKB-KW"/>
</dbReference>
<comment type="catalytic activity">
    <reaction evidence="8">
        <text>tRNA(His) + L-histidine + ATP = L-histidyl-tRNA(His) + AMP + diphosphate + H(+)</text>
        <dbReference type="Rhea" id="RHEA:17313"/>
        <dbReference type="Rhea" id="RHEA-COMP:9665"/>
        <dbReference type="Rhea" id="RHEA-COMP:9689"/>
        <dbReference type="ChEBI" id="CHEBI:15378"/>
        <dbReference type="ChEBI" id="CHEBI:30616"/>
        <dbReference type="ChEBI" id="CHEBI:33019"/>
        <dbReference type="ChEBI" id="CHEBI:57595"/>
        <dbReference type="ChEBI" id="CHEBI:78442"/>
        <dbReference type="ChEBI" id="CHEBI:78527"/>
        <dbReference type="ChEBI" id="CHEBI:456215"/>
        <dbReference type="EC" id="6.1.1.21"/>
    </reaction>
</comment>
<dbReference type="PANTHER" id="PTHR11476:SF7">
    <property type="entry name" value="HISTIDINE--TRNA LIGASE"/>
    <property type="match status" value="1"/>
</dbReference>
<dbReference type="AlphaFoldDB" id="A0A851YIG8"/>
<dbReference type="Proteomes" id="UP000648918">
    <property type="component" value="Unassembled WGS sequence"/>
</dbReference>
<dbReference type="Gene3D" id="3.40.50.800">
    <property type="entry name" value="Anticodon-binding domain"/>
    <property type="match status" value="1"/>
</dbReference>
<evidence type="ECO:0000313" key="12">
    <source>
        <dbReference type="Proteomes" id="UP000648918"/>
    </source>
</evidence>
<dbReference type="FunFam" id="3.30.930.10:FF:000021">
    <property type="entry name" value="Probable histidine--tRNA ligase, mitochondrial"/>
    <property type="match status" value="1"/>
</dbReference>
<evidence type="ECO:0000259" key="10">
    <source>
        <dbReference type="PROSITE" id="PS50862"/>
    </source>
</evidence>
<dbReference type="InterPro" id="IPR004516">
    <property type="entry name" value="HisRS/HisZ"/>
</dbReference>
<dbReference type="InterPro" id="IPR006195">
    <property type="entry name" value="aa-tRNA-synth_II"/>
</dbReference>
<feature type="binding site" evidence="9">
    <location>
        <position position="114"/>
    </location>
    <ligand>
        <name>L-histidine</name>
        <dbReference type="ChEBI" id="CHEBI:57595"/>
    </ligand>
</feature>
<keyword evidence="5" id="KW-0067">ATP-binding</keyword>
<dbReference type="GO" id="GO:0042802">
    <property type="term" value="F:identical protein binding"/>
    <property type="evidence" value="ECO:0007669"/>
    <property type="project" value="TreeGrafter"/>
</dbReference>
<organism evidence="11 12">
    <name type="scientific">Halcyon senegalensis</name>
    <dbReference type="NCBI Taxonomy" id="342381"/>
    <lineage>
        <taxon>Eukaryota</taxon>
        <taxon>Metazoa</taxon>
        <taxon>Chordata</taxon>
        <taxon>Craniata</taxon>
        <taxon>Vertebrata</taxon>
        <taxon>Euteleostomi</taxon>
        <taxon>Archelosauria</taxon>
        <taxon>Archosauria</taxon>
        <taxon>Dinosauria</taxon>
        <taxon>Saurischia</taxon>
        <taxon>Theropoda</taxon>
        <taxon>Coelurosauria</taxon>
        <taxon>Aves</taxon>
        <taxon>Neognathae</taxon>
        <taxon>Neoaves</taxon>
        <taxon>Telluraves</taxon>
        <taxon>Coraciimorphae</taxon>
        <taxon>Coraciiformes</taxon>
        <taxon>Alcedinidae</taxon>
        <taxon>Halcyon</taxon>
    </lineage>
</organism>
<evidence type="ECO:0000256" key="5">
    <source>
        <dbReference type="ARBA" id="ARBA00022840"/>
    </source>
</evidence>
<keyword evidence="12" id="KW-1185">Reference proteome</keyword>
<dbReference type="Pfam" id="PF03129">
    <property type="entry name" value="HGTP_anticodon"/>
    <property type="match status" value="1"/>
</dbReference>
<dbReference type="FunFam" id="3.40.50.800:FF:000008">
    <property type="entry name" value="histidine--tRNA ligase, cytoplasmic isoform X1"/>
    <property type="match status" value="1"/>
</dbReference>
<gene>
    <name evidence="11" type="primary">Hars_1</name>
    <name evidence="11" type="ORF">HALSEN_R05956</name>
</gene>
<feature type="binding site" evidence="9">
    <location>
        <position position="98"/>
    </location>
    <ligand>
        <name>L-histidine</name>
        <dbReference type="ChEBI" id="CHEBI:57595"/>
    </ligand>
</feature>
<sequence length="444" mass="49908">QGTRDHPPAHVVLRDRLLAAVVTCFKRHGAAAIDTPVMELRETLTGKYGEEAKLIYELQDQGGELLALRYDLTVPFARYLAMNKITNMKRYHVAKVYRRDNPATTRGRYREFYQCDFDIAGQFDPMIPDAECVKIVHEILSDLQLGDFLIKVNDRRILNGVFAVCGVPESKFIPTCSTVDKLEKMPWEEVRSEMVGEKGLSPEAADRIGEYVQLHGGLDLIERLLQDPKLSQNKLAKEGLGDMKLLFEYLTLFGITGKISFDLSLARGLDYYTGVIFEAVLLQQENEHVEEPVSVGSVAGGGRYDGLVGMFDPKGRKVPCVGVSIGIERIFSILEQRLKAGSLRFHMYRLSPQAAGEKVRTTETQVLVATPHKHLLAARLKLISELWDAGIKAEMLYKKDPKLLKQLQYCEDTGIPLAAIVGEQELMDGVVKLRDVARREEVRM</sequence>
<dbReference type="PANTHER" id="PTHR11476">
    <property type="entry name" value="HISTIDYL-TRNA SYNTHETASE"/>
    <property type="match status" value="1"/>
</dbReference>
<dbReference type="InterPro" id="IPR004154">
    <property type="entry name" value="Anticodon-bd"/>
</dbReference>
<feature type="domain" description="Aminoacyl-transfer RNA synthetases class-II family profile" evidence="10">
    <location>
        <begin position="1"/>
        <end position="352"/>
    </location>
</feature>
<accession>A0A851YIG8</accession>
<dbReference type="InterPro" id="IPR041715">
    <property type="entry name" value="HisRS-like_core"/>
</dbReference>
<dbReference type="GO" id="GO:0003723">
    <property type="term" value="F:RNA binding"/>
    <property type="evidence" value="ECO:0007669"/>
    <property type="project" value="TreeGrafter"/>
</dbReference>
<proteinExistence type="inferred from homology"/>
<evidence type="ECO:0000256" key="7">
    <source>
        <dbReference type="ARBA" id="ARBA00023146"/>
    </source>
</evidence>
<dbReference type="GO" id="GO:0005829">
    <property type="term" value="C:cytosol"/>
    <property type="evidence" value="ECO:0007669"/>
    <property type="project" value="TreeGrafter"/>
</dbReference>
<feature type="non-terminal residue" evidence="11">
    <location>
        <position position="1"/>
    </location>
</feature>
<evidence type="ECO:0000313" key="11">
    <source>
        <dbReference type="EMBL" id="NXD76352.1"/>
    </source>
</evidence>
<dbReference type="Pfam" id="PF13393">
    <property type="entry name" value="tRNA-synt_His"/>
    <property type="match status" value="1"/>
</dbReference>
<comment type="caution">
    <text evidence="11">The sequence shown here is derived from an EMBL/GenBank/DDBJ whole genome shotgun (WGS) entry which is preliminary data.</text>
</comment>